<organism evidence="2">
    <name type="scientific">Tetrahymena paravorax</name>
    <dbReference type="NCBI Taxonomy" id="5905"/>
    <lineage>
        <taxon>Eukaryota</taxon>
        <taxon>Sar</taxon>
        <taxon>Alveolata</taxon>
        <taxon>Ciliophora</taxon>
        <taxon>Intramacronucleata</taxon>
        <taxon>Oligohymenophorea</taxon>
        <taxon>Hymenostomatida</taxon>
        <taxon>Tetrahymenina</taxon>
        <taxon>Tetrahymenidae</taxon>
        <taxon>Tetrahymena</taxon>
    </lineage>
</organism>
<proteinExistence type="predicted"/>
<dbReference type="RefSeq" id="YP_740780.1">
    <property type="nucleotide sequence ID" value="NC_008338.1"/>
</dbReference>
<accession>Q09F62</accession>
<keyword evidence="1" id="KW-1133">Transmembrane helix</keyword>
<feature type="transmembrane region" description="Helical" evidence="1">
    <location>
        <begin position="275"/>
        <end position="304"/>
    </location>
</feature>
<feature type="transmembrane region" description="Helical" evidence="1">
    <location>
        <begin position="243"/>
        <end position="263"/>
    </location>
</feature>
<dbReference type="EMBL" id="DQ927304">
    <property type="protein sequence ID" value="ABI51689.1"/>
    <property type="molecule type" value="Genomic_DNA"/>
</dbReference>
<keyword evidence="1" id="KW-0472">Membrane</keyword>
<feature type="transmembrane region" description="Helical" evidence="1">
    <location>
        <begin position="124"/>
        <end position="142"/>
    </location>
</feature>
<feature type="transmembrane region" description="Helical" evidence="1">
    <location>
        <begin position="64"/>
        <end position="88"/>
    </location>
</feature>
<feature type="transmembrane region" description="Helical" evidence="1">
    <location>
        <begin position="148"/>
        <end position="172"/>
    </location>
</feature>
<feature type="transmembrane region" description="Helical" evidence="1">
    <location>
        <begin position="338"/>
        <end position="359"/>
    </location>
</feature>
<geneLocation type="mitochondrion" evidence="2"/>
<feature type="transmembrane region" description="Helical" evidence="1">
    <location>
        <begin position="310"/>
        <end position="331"/>
    </location>
</feature>
<evidence type="ECO:0000313" key="2">
    <source>
        <dbReference type="EMBL" id="ABI51689.1"/>
    </source>
</evidence>
<feature type="transmembrane region" description="Helical" evidence="1">
    <location>
        <begin position="6"/>
        <end position="28"/>
    </location>
</feature>
<feature type="transmembrane region" description="Helical" evidence="1">
    <location>
        <begin position="94"/>
        <end position="112"/>
    </location>
</feature>
<gene>
    <name evidence="2" type="primary">ymf65</name>
</gene>
<name>Q09F62_TETPR</name>
<dbReference type="AlphaFoldDB" id="Q09F62"/>
<reference evidence="2" key="1">
    <citation type="journal article" date="2007" name="PLoS ONE">
        <title>Complete mitochondrial genome sequence of three tetrahymena species reveals mutation hot spots and accelerated nonsynonymous substitutions in Ymf genes.</title>
        <authorList>
            <person name="Moradian M.M."/>
            <person name="Beglaryan D."/>
            <person name="Skozylas J.M."/>
            <person name="Kerikorian V."/>
        </authorList>
    </citation>
    <scope>NUCLEOTIDE SEQUENCE</scope>
    <source>
        <strain evidence="2">RP</strain>
    </source>
</reference>
<dbReference type="GeneID" id="4271453"/>
<evidence type="ECO:0000256" key="1">
    <source>
        <dbReference type="SAM" id="Phobius"/>
    </source>
</evidence>
<keyword evidence="2" id="KW-0496">Mitochondrion</keyword>
<keyword evidence="1" id="KW-0812">Transmembrane</keyword>
<sequence>MLLGLLVSEYIFFVPVILNLSIYWYLFFKNNVANINKKNNWDNSISVKNIIINQNPTNFIKLSILFNIMFLIFIFTFQGYSTTFWWSHFKLTNFNLYMFSLVILFSLYFMFISDKHIKMNNIYSIDYIFALINITLFIPFIFLTNTLFTFFFTIELVSCSIFYKFIVGKFFFNNNKKLDNFFSIFSKNYLNLLFFQYWSSFFSSILIIFSIYFLMIISNSTEWLILNFVINSNSIINYINNEYIFIFVSIIIILGFIIKLGIAPIQLYKIEIYKGVPFLTIFFYTVFYFLVFFLFFSSLIILYLSSLINYTWIILLIIIILGVFYIITLIFDINLFKAFLAYSTIINSVSFLLLILAIIF</sequence>
<protein>
    <submittedName>
        <fullName evidence="2">Ymf65</fullName>
    </submittedName>
</protein>